<dbReference type="AlphaFoldDB" id="A0AAD3N1N5"/>
<organism evidence="1 2">
    <name type="scientific">Lates japonicus</name>
    <name type="common">Japanese lates</name>
    <dbReference type="NCBI Taxonomy" id="270547"/>
    <lineage>
        <taxon>Eukaryota</taxon>
        <taxon>Metazoa</taxon>
        <taxon>Chordata</taxon>
        <taxon>Craniata</taxon>
        <taxon>Vertebrata</taxon>
        <taxon>Euteleostomi</taxon>
        <taxon>Actinopterygii</taxon>
        <taxon>Neopterygii</taxon>
        <taxon>Teleostei</taxon>
        <taxon>Neoteleostei</taxon>
        <taxon>Acanthomorphata</taxon>
        <taxon>Carangaria</taxon>
        <taxon>Carangaria incertae sedis</taxon>
        <taxon>Centropomidae</taxon>
        <taxon>Lates</taxon>
    </lineage>
</organism>
<evidence type="ECO:0000313" key="1">
    <source>
        <dbReference type="EMBL" id="GLD63652.1"/>
    </source>
</evidence>
<reference evidence="1" key="1">
    <citation type="submission" date="2022-08" db="EMBL/GenBank/DDBJ databases">
        <title>Genome sequencing of akame (Lates japonicus).</title>
        <authorList>
            <person name="Hashiguchi Y."/>
            <person name="Takahashi H."/>
        </authorList>
    </citation>
    <scope>NUCLEOTIDE SEQUENCE</scope>
    <source>
        <strain evidence="1">Kochi</strain>
    </source>
</reference>
<dbReference type="GO" id="GO:0008237">
    <property type="term" value="F:metallopeptidase activity"/>
    <property type="evidence" value="ECO:0007669"/>
    <property type="project" value="UniProtKB-KW"/>
</dbReference>
<keyword evidence="1" id="KW-0645">Protease</keyword>
<accession>A0AAD3N1N5</accession>
<gene>
    <name evidence="1" type="ORF">AKAME5_001525200</name>
</gene>
<evidence type="ECO:0000313" key="2">
    <source>
        <dbReference type="Proteomes" id="UP001279410"/>
    </source>
</evidence>
<protein>
    <submittedName>
        <fullName evidence="1">Disintegrin and metalloproteinase domain-containing protein 22 isoform X1</fullName>
    </submittedName>
</protein>
<dbReference type="Proteomes" id="UP001279410">
    <property type="component" value="Unassembled WGS sequence"/>
</dbReference>
<sequence>MMVITGRIGQEWRSCCNLTWRNVEEAGFRYHLNRSGRRKAGLAAFLRPLSAHIYALGVSAVSRWILMCFKEVSPVLSSPPSTPPTLPPSPPLSLTLSPPYLLRAADPRGLGALRRVRRSDS</sequence>
<comment type="caution">
    <text evidence="1">The sequence shown here is derived from an EMBL/GenBank/DDBJ whole genome shotgun (WGS) entry which is preliminary data.</text>
</comment>
<keyword evidence="2" id="KW-1185">Reference proteome</keyword>
<dbReference type="EMBL" id="BRZM01000063">
    <property type="protein sequence ID" value="GLD63652.1"/>
    <property type="molecule type" value="Genomic_DNA"/>
</dbReference>
<keyword evidence="1" id="KW-0482">Metalloprotease</keyword>
<keyword evidence="1" id="KW-0378">Hydrolase</keyword>
<name>A0AAD3N1N5_LATJO</name>
<proteinExistence type="predicted"/>